<sequence>MGVGISNATKKVGAVGIDGNGGNVAVGRVGIAGNGGNVGFGRVGIVGSVSAGGGAAGSVQKCIASQWLLGGLYLVGEGRGRGGVRGGAAGNGGDVGLGRAGIVGVGSASGGADGVSRRYAVKGAHDIAYTAPRRYQIVGAVGREGNGGNVGLGRVGIAGNGGNVDLGRVGIAGNGGLGRVGIVGTVSAGGGAAGVSKRWRAAKDRNYSPAFVSFYFIFGKVRVGAAGRVGNGLDGNGGRVAVGRVDIAGNGGNVVLGRVGIVGSVGAGGEAAGVSKRWRAAKAISVFHNDNATIKDRTKESLKTAMVCLVQNEYPKSFLKYEPNSNCVFCLKNNRY</sequence>
<comment type="caution">
    <text evidence="1">The sequence shown here is derived from an EMBL/GenBank/DDBJ whole genome shotgun (WGS) entry which is preliminary data.</text>
</comment>
<reference evidence="1 2" key="1">
    <citation type="journal article" date="2024" name="Plant J.">
        <title>Genome sequences and population genomics reveal climatic adaptation and genomic divergence between two closely related sweetgum species.</title>
        <authorList>
            <person name="Xu W.Q."/>
            <person name="Ren C.Q."/>
            <person name="Zhang X.Y."/>
            <person name="Comes H.P."/>
            <person name="Liu X.H."/>
            <person name="Li Y.G."/>
            <person name="Kettle C.J."/>
            <person name="Jalonen R."/>
            <person name="Gaisberger H."/>
            <person name="Ma Y.Z."/>
            <person name="Qiu Y.X."/>
        </authorList>
    </citation>
    <scope>NUCLEOTIDE SEQUENCE [LARGE SCALE GENOMIC DNA]</scope>
    <source>
        <strain evidence="1">Hangzhou</strain>
    </source>
</reference>
<proteinExistence type="predicted"/>
<accession>A0AAP0X3J2</accession>
<name>A0AAP0X3J2_LIQFO</name>
<dbReference type="AlphaFoldDB" id="A0AAP0X3J2"/>
<dbReference type="EMBL" id="JBBPBK010000005">
    <property type="protein sequence ID" value="KAK9284348.1"/>
    <property type="molecule type" value="Genomic_DNA"/>
</dbReference>
<evidence type="ECO:0000313" key="1">
    <source>
        <dbReference type="EMBL" id="KAK9284348.1"/>
    </source>
</evidence>
<organism evidence="1 2">
    <name type="scientific">Liquidambar formosana</name>
    <name type="common">Formosan gum</name>
    <dbReference type="NCBI Taxonomy" id="63359"/>
    <lineage>
        <taxon>Eukaryota</taxon>
        <taxon>Viridiplantae</taxon>
        <taxon>Streptophyta</taxon>
        <taxon>Embryophyta</taxon>
        <taxon>Tracheophyta</taxon>
        <taxon>Spermatophyta</taxon>
        <taxon>Magnoliopsida</taxon>
        <taxon>eudicotyledons</taxon>
        <taxon>Gunneridae</taxon>
        <taxon>Pentapetalae</taxon>
        <taxon>Saxifragales</taxon>
        <taxon>Altingiaceae</taxon>
        <taxon>Liquidambar</taxon>
    </lineage>
</organism>
<keyword evidence="2" id="KW-1185">Reference proteome</keyword>
<dbReference type="Proteomes" id="UP001415857">
    <property type="component" value="Unassembled WGS sequence"/>
</dbReference>
<evidence type="ECO:0000313" key="2">
    <source>
        <dbReference type="Proteomes" id="UP001415857"/>
    </source>
</evidence>
<gene>
    <name evidence="1" type="ORF">L1049_023519</name>
</gene>
<protein>
    <submittedName>
        <fullName evidence="1">Uncharacterized protein</fullName>
    </submittedName>
</protein>